<evidence type="ECO:0000256" key="5">
    <source>
        <dbReference type="ARBA" id="ARBA00023136"/>
    </source>
</evidence>
<dbReference type="Pfam" id="PF00528">
    <property type="entry name" value="BPD_transp_1"/>
    <property type="match status" value="1"/>
</dbReference>
<evidence type="ECO:0000313" key="8">
    <source>
        <dbReference type="EMBL" id="GED00200.1"/>
    </source>
</evidence>
<evidence type="ECO:0000256" key="6">
    <source>
        <dbReference type="RuleBase" id="RU363032"/>
    </source>
</evidence>
<evidence type="ECO:0000256" key="4">
    <source>
        <dbReference type="ARBA" id="ARBA00022989"/>
    </source>
</evidence>
<dbReference type="InterPro" id="IPR051204">
    <property type="entry name" value="ABC_transp_perm/SBD"/>
</dbReference>
<evidence type="ECO:0000256" key="1">
    <source>
        <dbReference type="ARBA" id="ARBA00004141"/>
    </source>
</evidence>
<dbReference type="AlphaFoldDB" id="A0A4Y4D8A3"/>
<feature type="transmembrane region" description="Helical" evidence="6">
    <location>
        <begin position="188"/>
        <end position="209"/>
    </location>
</feature>
<dbReference type="GO" id="GO:0055085">
    <property type="term" value="P:transmembrane transport"/>
    <property type="evidence" value="ECO:0007669"/>
    <property type="project" value="InterPro"/>
</dbReference>
<keyword evidence="2 6" id="KW-0813">Transport</keyword>
<sequence>MSLVSEAVQFLTDPANWSGPAGIPQRLLEHVGYSALTMAIALVVAVPLGLWVGHTRRGGSVVVGLAGALRALPTLGLLTLFTLLMGLGLMPPILALVLLAVPPILSGTYSGIAAVSPALVDSARAMGMTEGQVLTRVEIPVALPVVLGGIRNAALQVLATVTVVAYINLGGLGRYLIDGLAVRDYARMLGSVVLVAVLALATDAVLALVQRLVTSPGLKTAGDRP</sequence>
<dbReference type="RefSeq" id="WP_068468552.1">
    <property type="nucleotide sequence ID" value="NZ_BJNW01000026.1"/>
</dbReference>
<keyword evidence="4 6" id="KW-1133">Transmembrane helix</keyword>
<dbReference type="GO" id="GO:0031460">
    <property type="term" value="P:glycine betaine transport"/>
    <property type="evidence" value="ECO:0007669"/>
    <property type="project" value="TreeGrafter"/>
</dbReference>
<feature type="transmembrane region" description="Helical" evidence="6">
    <location>
        <begin position="93"/>
        <end position="120"/>
    </location>
</feature>
<keyword evidence="5 6" id="KW-0472">Membrane</keyword>
<keyword evidence="9" id="KW-1185">Reference proteome</keyword>
<accession>A0A4Y4D8A3</accession>
<proteinExistence type="inferred from homology"/>
<feature type="transmembrane region" description="Helical" evidence="6">
    <location>
        <begin position="65"/>
        <end position="87"/>
    </location>
</feature>
<evidence type="ECO:0000259" key="7">
    <source>
        <dbReference type="PROSITE" id="PS50928"/>
    </source>
</evidence>
<feature type="transmembrane region" description="Helical" evidence="6">
    <location>
        <begin position="31"/>
        <end position="53"/>
    </location>
</feature>
<dbReference type="STRING" id="1272.GCA_900014985_01078"/>
<reference evidence="8 9" key="1">
    <citation type="submission" date="2019-06" db="EMBL/GenBank/DDBJ databases">
        <title>Whole genome shotgun sequence of Kocuria varians NBRC 15358.</title>
        <authorList>
            <person name="Hosoyama A."/>
            <person name="Uohara A."/>
            <person name="Ohji S."/>
            <person name="Ichikawa N."/>
        </authorList>
    </citation>
    <scope>NUCLEOTIDE SEQUENCE [LARGE SCALE GENOMIC DNA]</scope>
    <source>
        <strain evidence="8 9">NBRC 15358</strain>
    </source>
</reference>
<evidence type="ECO:0000256" key="3">
    <source>
        <dbReference type="ARBA" id="ARBA00022692"/>
    </source>
</evidence>
<evidence type="ECO:0000256" key="2">
    <source>
        <dbReference type="ARBA" id="ARBA00022448"/>
    </source>
</evidence>
<organism evidence="8 9">
    <name type="scientific">Kocuria varians</name>
    <name type="common">Micrococcus varians</name>
    <dbReference type="NCBI Taxonomy" id="1272"/>
    <lineage>
        <taxon>Bacteria</taxon>
        <taxon>Bacillati</taxon>
        <taxon>Actinomycetota</taxon>
        <taxon>Actinomycetes</taxon>
        <taxon>Micrococcales</taxon>
        <taxon>Micrococcaceae</taxon>
        <taxon>Kocuria</taxon>
    </lineage>
</organism>
<comment type="subcellular location">
    <subcellularLocation>
        <location evidence="6">Cell membrane</location>
        <topology evidence="6">Multi-pass membrane protein</topology>
    </subcellularLocation>
    <subcellularLocation>
        <location evidence="1">Membrane</location>
        <topology evidence="1">Multi-pass membrane protein</topology>
    </subcellularLocation>
</comment>
<dbReference type="EMBL" id="BJNW01000026">
    <property type="protein sequence ID" value="GED00200.1"/>
    <property type="molecule type" value="Genomic_DNA"/>
</dbReference>
<evidence type="ECO:0000313" key="9">
    <source>
        <dbReference type="Proteomes" id="UP000315730"/>
    </source>
</evidence>
<dbReference type="PANTHER" id="PTHR30177">
    <property type="entry name" value="GLYCINE BETAINE/L-PROLINE TRANSPORT SYSTEM PERMEASE PROTEIN PROW"/>
    <property type="match status" value="1"/>
</dbReference>
<keyword evidence="3 6" id="KW-0812">Transmembrane</keyword>
<dbReference type="InterPro" id="IPR035906">
    <property type="entry name" value="MetI-like_sf"/>
</dbReference>
<protein>
    <submittedName>
        <fullName evidence="8">Glycine/betaine ABC transporter permease</fullName>
    </submittedName>
</protein>
<feature type="transmembrane region" description="Helical" evidence="6">
    <location>
        <begin position="141"/>
        <end position="168"/>
    </location>
</feature>
<dbReference type="Proteomes" id="UP000315730">
    <property type="component" value="Unassembled WGS sequence"/>
</dbReference>
<dbReference type="PROSITE" id="PS50928">
    <property type="entry name" value="ABC_TM1"/>
    <property type="match status" value="1"/>
</dbReference>
<comment type="similarity">
    <text evidence="6">Belongs to the binding-protein-dependent transport system permease family.</text>
</comment>
<dbReference type="GO" id="GO:0005886">
    <property type="term" value="C:plasma membrane"/>
    <property type="evidence" value="ECO:0007669"/>
    <property type="project" value="UniProtKB-SubCell"/>
</dbReference>
<dbReference type="CDD" id="cd06261">
    <property type="entry name" value="TM_PBP2"/>
    <property type="match status" value="1"/>
</dbReference>
<dbReference type="Gene3D" id="1.10.3720.10">
    <property type="entry name" value="MetI-like"/>
    <property type="match status" value="1"/>
</dbReference>
<feature type="domain" description="ABC transmembrane type-1" evidence="7">
    <location>
        <begin position="27"/>
        <end position="210"/>
    </location>
</feature>
<dbReference type="OrthoDB" id="5244012at2"/>
<gene>
    <name evidence="8" type="primary">proW</name>
    <name evidence="8" type="ORF">KVA01_23540</name>
</gene>
<dbReference type="SUPFAM" id="SSF161098">
    <property type="entry name" value="MetI-like"/>
    <property type="match status" value="1"/>
</dbReference>
<comment type="caution">
    <text evidence="8">The sequence shown here is derived from an EMBL/GenBank/DDBJ whole genome shotgun (WGS) entry which is preliminary data.</text>
</comment>
<name>A0A4Y4D8A3_KOCVA</name>
<dbReference type="InterPro" id="IPR000515">
    <property type="entry name" value="MetI-like"/>
</dbReference>
<dbReference type="PANTHER" id="PTHR30177:SF33">
    <property type="entry name" value="POSSIBLE OSMOPROTECTANT (GLYCINE BETAINE_CARNITINE_CHOLINE_L-PROLINE) TRANSPORT INTEGRAL MEMBRANE PROTEIN ABC TRANSPORTER PROZ"/>
    <property type="match status" value="1"/>
</dbReference>